<keyword evidence="2" id="KW-0812">Transmembrane</keyword>
<keyword evidence="2" id="KW-1133">Transmembrane helix</keyword>
<organism evidence="3 4">
    <name type="scientific">Streptomyces chumphonensis</name>
    <dbReference type="NCBI Taxonomy" id="1214925"/>
    <lineage>
        <taxon>Bacteria</taxon>
        <taxon>Bacillati</taxon>
        <taxon>Actinomycetota</taxon>
        <taxon>Actinomycetes</taxon>
        <taxon>Kitasatosporales</taxon>
        <taxon>Streptomycetaceae</taxon>
        <taxon>Streptomyces</taxon>
    </lineage>
</organism>
<feature type="transmembrane region" description="Helical" evidence="2">
    <location>
        <begin position="32"/>
        <end position="53"/>
    </location>
</feature>
<protein>
    <submittedName>
        <fullName evidence="3">Uncharacterized protein</fullName>
    </submittedName>
</protein>
<evidence type="ECO:0000256" key="2">
    <source>
        <dbReference type="SAM" id="Phobius"/>
    </source>
</evidence>
<feature type="compositionally biased region" description="Gly residues" evidence="1">
    <location>
        <begin position="73"/>
        <end position="83"/>
    </location>
</feature>
<feature type="region of interest" description="Disordered" evidence="1">
    <location>
        <begin position="59"/>
        <end position="83"/>
    </location>
</feature>
<proteinExistence type="predicted"/>
<dbReference type="Proteomes" id="UP000632289">
    <property type="component" value="Unassembled WGS sequence"/>
</dbReference>
<name>A0A927F2W8_9ACTN</name>
<dbReference type="EMBL" id="JACXYU010000013">
    <property type="protein sequence ID" value="MBD3934010.1"/>
    <property type="molecule type" value="Genomic_DNA"/>
</dbReference>
<dbReference type="AlphaFoldDB" id="A0A927F2W8"/>
<feature type="region of interest" description="Disordered" evidence="1">
    <location>
        <begin position="1"/>
        <end position="21"/>
    </location>
</feature>
<keyword evidence="4" id="KW-1185">Reference proteome</keyword>
<dbReference type="RefSeq" id="WP_191211395.1">
    <property type="nucleotide sequence ID" value="NZ_BAABKL010000009.1"/>
</dbReference>
<keyword evidence="2" id="KW-0472">Membrane</keyword>
<comment type="caution">
    <text evidence="3">The sequence shown here is derived from an EMBL/GenBank/DDBJ whole genome shotgun (WGS) entry which is preliminary data.</text>
</comment>
<gene>
    <name evidence="3" type="ORF">IF129_20920</name>
</gene>
<accession>A0A927F2W8</accession>
<evidence type="ECO:0000313" key="3">
    <source>
        <dbReference type="EMBL" id="MBD3934010.1"/>
    </source>
</evidence>
<evidence type="ECO:0000256" key="1">
    <source>
        <dbReference type="SAM" id="MobiDB-lite"/>
    </source>
</evidence>
<evidence type="ECO:0000313" key="4">
    <source>
        <dbReference type="Proteomes" id="UP000632289"/>
    </source>
</evidence>
<sequence length="83" mass="7778">MSAPSGPTGERAGSVPATAPATVRPAPTVLSAWYGTAAFLLLLAAVFAASYAVGTAAGPVAPGLHSPDAPGQDGTGHGGGGHG</sequence>
<reference evidence="3" key="1">
    <citation type="submission" date="2020-09" db="EMBL/GenBank/DDBJ databases">
        <title>Secondary metabolite and genome analysis of marine Streptomyces chumphonensis KK1-2T.</title>
        <authorList>
            <person name="Phongsopitanun W."/>
            <person name="Kanchanasin P."/>
            <person name="Pittayakhajonwut P."/>
            <person name="Suwanborirux K."/>
            <person name="Tanasupawat S."/>
        </authorList>
    </citation>
    <scope>NUCLEOTIDE SEQUENCE</scope>
    <source>
        <strain evidence="3">KK1-2</strain>
    </source>
</reference>